<dbReference type="Gene3D" id="3.40.50.300">
    <property type="entry name" value="P-loop containing nucleotide triphosphate hydrolases"/>
    <property type="match status" value="1"/>
</dbReference>
<evidence type="ECO:0000259" key="5">
    <source>
        <dbReference type="PROSITE" id="PS50043"/>
    </source>
</evidence>
<dbReference type="Proteomes" id="UP000612362">
    <property type="component" value="Unassembled WGS sequence"/>
</dbReference>
<proteinExistence type="predicted"/>
<dbReference type="InterPro" id="IPR036388">
    <property type="entry name" value="WH-like_DNA-bd_sf"/>
</dbReference>
<evidence type="ECO:0000259" key="4">
    <source>
        <dbReference type="PROSITE" id="PS50008"/>
    </source>
</evidence>
<comment type="caution">
    <text evidence="6">The sequence shown here is derived from an EMBL/GenBank/DDBJ whole genome shotgun (WGS) entry which is preliminary data.</text>
</comment>
<dbReference type="RefSeq" id="WP_220196608.1">
    <property type="nucleotide sequence ID" value="NZ_BNJF01000003.1"/>
</dbReference>
<dbReference type="EMBL" id="BNJF01000003">
    <property type="protein sequence ID" value="GHO47291.1"/>
    <property type="molecule type" value="Genomic_DNA"/>
</dbReference>
<dbReference type="InterPro" id="IPR019734">
    <property type="entry name" value="TPR_rpt"/>
</dbReference>
<evidence type="ECO:0000313" key="7">
    <source>
        <dbReference type="Proteomes" id="UP000612362"/>
    </source>
</evidence>
<dbReference type="PROSITE" id="PS50043">
    <property type="entry name" value="HTH_LUXR_2"/>
    <property type="match status" value="1"/>
</dbReference>
<dbReference type="InterPro" id="IPR000792">
    <property type="entry name" value="Tscrpt_reg_LuxR_C"/>
</dbReference>
<dbReference type="GO" id="GO:0003677">
    <property type="term" value="F:DNA binding"/>
    <property type="evidence" value="ECO:0007669"/>
    <property type="project" value="UniProtKB-KW"/>
</dbReference>
<evidence type="ECO:0000256" key="1">
    <source>
        <dbReference type="ARBA" id="ARBA00023015"/>
    </source>
</evidence>
<dbReference type="Gene3D" id="1.25.40.10">
    <property type="entry name" value="Tetratricopeptide repeat domain"/>
    <property type="match status" value="1"/>
</dbReference>
<dbReference type="InterPro" id="IPR011990">
    <property type="entry name" value="TPR-like_helical_dom_sf"/>
</dbReference>
<dbReference type="SMART" id="SM00028">
    <property type="entry name" value="TPR"/>
    <property type="match status" value="4"/>
</dbReference>
<evidence type="ECO:0000256" key="2">
    <source>
        <dbReference type="ARBA" id="ARBA00023125"/>
    </source>
</evidence>
<evidence type="ECO:0000256" key="3">
    <source>
        <dbReference type="ARBA" id="ARBA00023163"/>
    </source>
</evidence>
<accession>A0A8J3MUU0</accession>
<dbReference type="AlphaFoldDB" id="A0A8J3MUU0"/>
<organism evidence="6 7">
    <name type="scientific">Ktedonospora formicarum</name>
    <dbReference type="NCBI Taxonomy" id="2778364"/>
    <lineage>
        <taxon>Bacteria</taxon>
        <taxon>Bacillati</taxon>
        <taxon>Chloroflexota</taxon>
        <taxon>Ktedonobacteria</taxon>
        <taxon>Ktedonobacterales</taxon>
        <taxon>Ktedonobacteraceae</taxon>
        <taxon>Ktedonospora</taxon>
    </lineage>
</organism>
<protein>
    <submittedName>
        <fullName evidence="6">Helix-turn-helix transcriptional regulator</fullName>
    </submittedName>
</protein>
<feature type="domain" description="PI-PLC Y-box" evidence="4">
    <location>
        <begin position="229"/>
        <end position="274"/>
    </location>
</feature>
<dbReference type="PRINTS" id="PR00038">
    <property type="entry name" value="HTHLUXR"/>
</dbReference>
<dbReference type="SUPFAM" id="SSF52540">
    <property type="entry name" value="P-loop containing nucleoside triphosphate hydrolases"/>
    <property type="match status" value="1"/>
</dbReference>
<dbReference type="InterPro" id="IPR027417">
    <property type="entry name" value="P-loop_NTPase"/>
</dbReference>
<reference evidence="6" key="1">
    <citation type="submission" date="2020-10" db="EMBL/GenBank/DDBJ databases">
        <title>Taxonomic study of unclassified bacteria belonging to the class Ktedonobacteria.</title>
        <authorList>
            <person name="Yabe S."/>
            <person name="Wang C.M."/>
            <person name="Zheng Y."/>
            <person name="Sakai Y."/>
            <person name="Cavaletti L."/>
            <person name="Monciardini P."/>
            <person name="Donadio S."/>
        </authorList>
    </citation>
    <scope>NUCLEOTIDE SEQUENCE</scope>
    <source>
        <strain evidence="6">SOSP1-1</strain>
    </source>
</reference>
<feature type="domain" description="HTH luxR-type" evidence="5">
    <location>
        <begin position="843"/>
        <end position="908"/>
    </location>
</feature>
<evidence type="ECO:0000313" key="6">
    <source>
        <dbReference type="EMBL" id="GHO47291.1"/>
    </source>
</evidence>
<dbReference type="GO" id="GO:0004435">
    <property type="term" value="F:phosphatidylinositol-4,5-bisphosphate phospholipase C activity"/>
    <property type="evidence" value="ECO:0007669"/>
    <property type="project" value="InterPro"/>
</dbReference>
<dbReference type="PROSITE" id="PS50008">
    <property type="entry name" value="PIPLC_Y_DOMAIN"/>
    <property type="match status" value="1"/>
</dbReference>
<dbReference type="Pfam" id="PF17874">
    <property type="entry name" value="TPR_MalT"/>
    <property type="match status" value="1"/>
</dbReference>
<dbReference type="CDD" id="cd06170">
    <property type="entry name" value="LuxR_C_like"/>
    <property type="match status" value="1"/>
</dbReference>
<dbReference type="GO" id="GO:0006629">
    <property type="term" value="P:lipid metabolic process"/>
    <property type="evidence" value="ECO:0007669"/>
    <property type="project" value="InterPro"/>
</dbReference>
<dbReference type="SUPFAM" id="SSF48452">
    <property type="entry name" value="TPR-like"/>
    <property type="match status" value="1"/>
</dbReference>
<dbReference type="PROSITE" id="PS00622">
    <property type="entry name" value="HTH_LUXR_1"/>
    <property type="match status" value="1"/>
</dbReference>
<dbReference type="Gene3D" id="1.10.10.10">
    <property type="entry name" value="Winged helix-like DNA-binding domain superfamily/Winged helix DNA-binding domain"/>
    <property type="match status" value="1"/>
</dbReference>
<dbReference type="InterPro" id="IPR041617">
    <property type="entry name" value="TPR_MalT"/>
</dbReference>
<name>A0A8J3MUU0_9CHLR</name>
<dbReference type="InterPro" id="IPR001711">
    <property type="entry name" value="PLipase_C_Pinositol-sp_Y"/>
</dbReference>
<sequence length="911" mass="102800">MPFDPFSPHDPFLVTKLTVPHTHTHLLPRSQLIKRLDLAIERKLTLLSAPAGSGKTALLQLWTQDQKTPVAWLSLDEQDNDLVRFWGSILASLMWYYPALKTPSLSPPFERHDQQASVLITMLLNTLATFEQDCFLVLDDYHLIYHADIHATFSFFLEHLPSSVHLIVASRSEPPFPLARLRAAGAILELRASDLRCTAAEIAAFFTDVVGLSLRPDALDSLQTRTEGWITGLQLVALSLQSMQTPQEQETFVATMSGQTRYIFEYLLEEVFLRQSAVVQRFLMETSILSLLNSALCRALCEWYDGSDLLEIVDHRNLFLVSLDYQHAWYRYHSLFAEALRHRFRQHYPERWSLLHQRAAQWYLEQHMMSQAIEHALMAGDLELAALGLIQVAEPFLARGNTARLQSWLDAFPHLFIRTQPPLAIISAFLLLLSSRFDAVEAWLLDAEHVLNTGNCPFPSSTLSAGHLRGYIATARAALALNAGETAQAITIAMAARASLSEHNVLLQSLLVLNLSDVYELQGNISSAIQVLNEASVLNETKKAPFVLLDALGDMGRLQAAQGHLYQAGATYRQALDLVREEAGDGRSLPPPAGKVLIYLGELHYEWNELERALHLVREGIEYCQQWMHLRHLLEGYVLLLRICLARETWKEFFAILETAQRLIQESQEISQQIQVSSPGPKLLQAIDQIEALQMRLQIIQGKPEDAERALRERYPRLEEHSCVCYACATVFVELLLALQRPEQALELVEQWFTDAEAKGQVGRIVDLSIYRALSFQAQGRSEEALTVLQQALVQANTGGYHRLFVDKGPSLRPLLQGLAARGLARRLVQKLLDAMPPQRLPQIFSPDRLSQREQEVLYLLADGRSNREIAAHLVLSLGTVKWYIHAIYTKLGVGSRTQALAEAHRRRLLG</sequence>
<keyword evidence="3" id="KW-0804">Transcription</keyword>
<dbReference type="PANTHER" id="PTHR44688">
    <property type="entry name" value="DNA-BINDING TRANSCRIPTIONAL ACTIVATOR DEVR_DOSR"/>
    <property type="match status" value="1"/>
</dbReference>
<dbReference type="Pfam" id="PF00196">
    <property type="entry name" value="GerE"/>
    <property type="match status" value="1"/>
</dbReference>
<dbReference type="InterPro" id="IPR016032">
    <property type="entry name" value="Sig_transdc_resp-reg_C-effctor"/>
</dbReference>
<dbReference type="InterPro" id="IPR059106">
    <property type="entry name" value="WHD_MalT"/>
</dbReference>
<dbReference type="GO" id="GO:0006355">
    <property type="term" value="P:regulation of DNA-templated transcription"/>
    <property type="evidence" value="ECO:0007669"/>
    <property type="project" value="InterPro"/>
</dbReference>
<keyword evidence="2" id="KW-0238">DNA-binding</keyword>
<gene>
    <name evidence="6" type="primary">malT_10</name>
    <name evidence="6" type="ORF">KSX_54540</name>
</gene>
<dbReference type="Pfam" id="PF25873">
    <property type="entry name" value="WHD_MalT"/>
    <property type="match status" value="1"/>
</dbReference>
<dbReference type="SUPFAM" id="SSF46894">
    <property type="entry name" value="C-terminal effector domain of the bipartite response regulators"/>
    <property type="match status" value="1"/>
</dbReference>
<keyword evidence="7" id="KW-1185">Reference proteome</keyword>
<dbReference type="GO" id="GO:0035556">
    <property type="term" value="P:intracellular signal transduction"/>
    <property type="evidence" value="ECO:0007669"/>
    <property type="project" value="InterPro"/>
</dbReference>
<dbReference type="PANTHER" id="PTHR44688:SF16">
    <property type="entry name" value="DNA-BINDING TRANSCRIPTIONAL ACTIVATOR DEVR_DOSR"/>
    <property type="match status" value="1"/>
</dbReference>
<dbReference type="SMART" id="SM00421">
    <property type="entry name" value="HTH_LUXR"/>
    <property type="match status" value="1"/>
</dbReference>
<keyword evidence="1" id="KW-0805">Transcription regulation</keyword>